<dbReference type="OMA" id="GRNIHVK"/>
<dbReference type="InterPro" id="IPR027275">
    <property type="entry name" value="PRC-brl_dom"/>
</dbReference>
<feature type="domain" description="PRC-barrel" evidence="1">
    <location>
        <begin position="12"/>
        <end position="87"/>
    </location>
</feature>
<sequence length="89" mass="9829">MTNERELIKGEEKLWADIQGYQVATSSARILGQLEELTIDEKTGKITNIIIKTETDRAVNVKGAKRNGDLLVVPFGKVEKVGEFIIISG</sequence>
<accession>A0A328Q7F6</accession>
<dbReference type="Pfam" id="PF05239">
    <property type="entry name" value="PRC"/>
    <property type="match status" value="1"/>
</dbReference>
<dbReference type="EMBL" id="NGJK01000016">
    <property type="protein sequence ID" value="RAP03586.1"/>
    <property type="molecule type" value="Genomic_DNA"/>
</dbReference>
<reference evidence="2 3" key="1">
    <citation type="submission" date="2017-05" db="EMBL/GenBank/DDBJ databases">
        <title>Host range expansion of the Methanosphaera genus to humans and monogastric animals involves recent and extensive reduction in genome content.</title>
        <authorList>
            <person name="Hoedt E.C."/>
            <person name="Volmer J.G."/>
            <person name="Parks D.H."/>
            <person name="Rosewarne C.P."/>
            <person name="Denman S.E."/>
            <person name="Mcsweeney C.S."/>
            <person name="O Cuiv P."/>
            <person name="Hugenholtz P."/>
            <person name="Tyson G.W."/>
            <person name="Morrison M."/>
        </authorList>
    </citation>
    <scope>NUCLEOTIDE SEQUENCE [LARGE SCALE GENOMIC DNA]</scope>
    <source>
        <strain evidence="2 3">PA5</strain>
    </source>
</reference>
<proteinExistence type="predicted"/>
<dbReference type="Proteomes" id="UP000248557">
    <property type="component" value="Unassembled WGS sequence"/>
</dbReference>
<dbReference type="GeneID" id="3855916"/>
<name>A0A328Q7F6_9EURY</name>
<evidence type="ECO:0000313" key="3">
    <source>
        <dbReference type="Proteomes" id="UP000248557"/>
    </source>
</evidence>
<evidence type="ECO:0000259" key="1">
    <source>
        <dbReference type="Pfam" id="PF05239"/>
    </source>
</evidence>
<protein>
    <submittedName>
        <fullName evidence="2">Photosystem reaction center subunit H</fullName>
    </submittedName>
</protein>
<dbReference type="RefSeq" id="WP_011405921.1">
    <property type="nucleotide sequence ID" value="NZ_CATZXA010000002.1"/>
</dbReference>
<gene>
    <name evidence="2" type="ORF">CA615_01585</name>
</gene>
<dbReference type="AlphaFoldDB" id="A0A328Q7F6"/>
<dbReference type="Gene3D" id="2.30.30.240">
    <property type="entry name" value="PRC-barrel domain"/>
    <property type="match status" value="1"/>
</dbReference>
<comment type="caution">
    <text evidence="2">The sequence shown here is derived from an EMBL/GenBank/DDBJ whole genome shotgun (WGS) entry which is preliminary data.</text>
</comment>
<evidence type="ECO:0000313" key="2">
    <source>
        <dbReference type="EMBL" id="RAP03586.1"/>
    </source>
</evidence>
<organism evidence="2 3">
    <name type="scientific">Methanosphaera stadtmanae</name>
    <dbReference type="NCBI Taxonomy" id="2317"/>
    <lineage>
        <taxon>Archaea</taxon>
        <taxon>Methanobacteriati</taxon>
        <taxon>Methanobacteriota</taxon>
        <taxon>Methanomada group</taxon>
        <taxon>Methanobacteria</taxon>
        <taxon>Methanobacteriales</taxon>
        <taxon>Methanobacteriaceae</taxon>
        <taxon>Methanosphaera</taxon>
    </lineage>
</organism>
<dbReference type="InterPro" id="IPR011033">
    <property type="entry name" value="PRC_barrel-like_sf"/>
</dbReference>
<dbReference type="SUPFAM" id="SSF50346">
    <property type="entry name" value="PRC-barrel domain"/>
    <property type="match status" value="1"/>
</dbReference>